<dbReference type="FunFam" id="1.20.200.10:FF:000008">
    <property type="entry name" value="Adenylosuccinate lyase"/>
    <property type="match status" value="1"/>
</dbReference>
<evidence type="ECO:0000313" key="16">
    <source>
        <dbReference type="Proteomes" id="UP000266426"/>
    </source>
</evidence>
<proteinExistence type="inferred from homology"/>
<dbReference type="Gene3D" id="1.10.275.10">
    <property type="entry name" value="Fumarase/aspartase (N-terminal domain)"/>
    <property type="match status" value="1"/>
</dbReference>
<evidence type="ECO:0000256" key="10">
    <source>
        <dbReference type="ARBA" id="ARBA00049115"/>
    </source>
</evidence>
<dbReference type="Gene3D" id="1.10.40.30">
    <property type="entry name" value="Fumarase/aspartase (C-terminal domain)"/>
    <property type="match status" value="1"/>
</dbReference>
<keyword evidence="6 12" id="KW-0658">Purine biosynthesis</keyword>
<dbReference type="PRINTS" id="PR00145">
    <property type="entry name" value="ARGSUCLYASE"/>
</dbReference>
<sequence>MIPRYTLPEMEAIWSDQTKYETWLKIEVAACEALHTLGKIPAEDLKAIQEKANFNIDRINEIENVTHHDVIAFLTSVSEFVGPSSRYIHMGLTSSDILDTALAVHMVKACGLILDKTQLLVKKVIERAKEHKFTPMIGRSHGVHAEPITLGLKLALMKDELCRNITRLEAARDDIAVGKLSGAVGTHAHLDPYVEDYVCKQLGLKAAALSTQIIQRDRHAYYLSVLACLASTLEKYAEEIRNLQHTEIRELEEPFAKGQKGSSAMPHKRNPIICERICGMARIVRANAMVGLENVSLWHERDISHSSAERVIIPDSTHAVYYMLHKFVAVIEGLMVYPENMMKNLNLTRGLIYSQRILLELVQHGITREDAYLIVQRNAMKVWSEGGEFMDFLLADADLLKNVTPDQIRACFDIEYHFKYVDDTFKKLNME</sequence>
<dbReference type="InterPro" id="IPR000362">
    <property type="entry name" value="Fumarate_lyase_fam"/>
</dbReference>
<evidence type="ECO:0000256" key="7">
    <source>
        <dbReference type="ARBA" id="ARBA00023239"/>
    </source>
</evidence>
<dbReference type="FunFam" id="1.10.275.10:FF:000006">
    <property type="entry name" value="Adenylosuccinate lyase"/>
    <property type="match status" value="1"/>
</dbReference>
<dbReference type="InterPro" id="IPR019468">
    <property type="entry name" value="AdenyloSucc_lyase_C"/>
</dbReference>
<dbReference type="InterPro" id="IPR008948">
    <property type="entry name" value="L-Aspartase-like"/>
</dbReference>
<dbReference type="Pfam" id="PF10397">
    <property type="entry name" value="ADSL_C"/>
    <property type="match status" value="1"/>
</dbReference>
<dbReference type="FunFam" id="1.10.40.30:FF:000007">
    <property type="entry name" value="Adenylosuccinate lyase"/>
    <property type="match status" value="1"/>
</dbReference>
<dbReference type="EC" id="4.3.2.2" evidence="4 11"/>
<dbReference type="GO" id="GO:0005829">
    <property type="term" value="C:cytosol"/>
    <property type="evidence" value="ECO:0007669"/>
    <property type="project" value="TreeGrafter"/>
</dbReference>
<evidence type="ECO:0000256" key="5">
    <source>
        <dbReference type="ARBA" id="ARBA00017058"/>
    </source>
</evidence>
<comment type="catalytic activity">
    <reaction evidence="8">
        <text>(2S)-2-[5-amino-1-(5-phospho-beta-D-ribosyl)imidazole-4-carboxamido]succinate = 5-amino-1-(5-phospho-beta-D-ribosyl)imidazole-4-carboxamide + fumarate</text>
        <dbReference type="Rhea" id="RHEA:23920"/>
        <dbReference type="ChEBI" id="CHEBI:29806"/>
        <dbReference type="ChEBI" id="CHEBI:58443"/>
        <dbReference type="ChEBI" id="CHEBI:58475"/>
        <dbReference type="EC" id="4.3.2.2"/>
    </reaction>
    <physiologicalReaction direction="left-to-right" evidence="8">
        <dbReference type="Rhea" id="RHEA:23921"/>
    </physiologicalReaction>
</comment>
<comment type="catalytic activity">
    <reaction evidence="10">
        <text>N(6)-(1,2-dicarboxyethyl)-AMP = fumarate + AMP</text>
        <dbReference type="Rhea" id="RHEA:16853"/>
        <dbReference type="ChEBI" id="CHEBI:29806"/>
        <dbReference type="ChEBI" id="CHEBI:57567"/>
        <dbReference type="ChEBI" id="CHEBI:456215"/>
        <dbReference type="EC" id="4.3.2.2"/>
    </reaction>
    <physiologicalReaction direction="left-to-right" evidence="10">
        <dbReference type="Rhea" id="RHEA:16854"/>
    </physiologicalReaction>
</comment>
<comment type="caution">
    <text evidence="15">The sequence shown here is derived from an EMBL/GenBank/DDBJ whole genome shotgun (WGS) entry which is preliminary data.</text>
</comment>
<dbReference type="PANTHER" id="PTHR43172">
    <property type="entry name" value="ADENYLOSUCCINATE LYASE"/>
    <property type="match status" value="1"/>
</dbReference>
<gene>
    <name evidence="15" type="ORF">C4541_11990</name>
</gene>
<dbReference type="PROSITE" id="PS00163">
    <property type="entry name" value="FUMARATE_LYASES"/>
    <property type="match status" value="1"/>
</dbReference>
<dbReference type="Gene3D" id="1.20.200.10">
    <property type="entry name" value="Fumarase/aspartase (Central domain)"/>
    <property type="match status" value="1"/>
</dbReference>
<comment type="pathway">
    <text evidence="1 12">Purine metabolism; IMP biosynthesis via de novo pathway; 5-amino-1-(5-phospho-D-ribosyl)imidazole-4-carboxamide from 5-amino-1-(5-phospho-D-ribosyl)imidazole-4-carboxylate: step 2/2.</text>
</comment>
<dbReference type="GO" id="GO:0044208">
    <property type="term" value="P:'de novo' AMP biosynthetic process"/>
    <property type="evidence" value="ECO:0007669"/>
    <property type="project" value="UniProtKB-UniPathway"/>
</dbReference>
<organism evidence="15 16">
    <name type="scientific">Candidatus Auribacter fodinae</name>
    <dbReference type="NCBI Taxonomy" id="2093366"/>
    <lineage>
        <taxon>Bacteria</taxon>
        <taxon>Pseudomonadati</taxon>
        <taxon>Candidatus Auribacterota</taxon>
        <taxon>Candidatus Auribacteria</taxon>
        <taxon>Candidatus Auribacterales</taxon>
        <taxon>Candidatus Auribacteraceae</taxon>
        <taxon>Candidatus Auribacter</taxon>
    </lineage>
</organism>
<evidence type="ECO:0000256" key="12">
    <source>
        <dbReference type="RuleBase" id="RU361172"/>
    </source>
</evidence>
<evidence type="ECO:0000256" key="2">
    <source>
        <dbReference type="ARBA" id="ARBA00004734"/>
    </source>
</evidence>
<dbReference type="InterPro" id="IPR020557">
    <property type="entry name" value="Fumarate_lyase_CS"/>
</dbReference>
<comment type="pathway">
    <text evidence="2 12">Purine metabolism; AMP biosynthesis via de novo pathway; AMP from IMP: step 2/2.</text>
</comment>
<evidence type="ECO:0000256" key="13">
    <source>
        <dbReference type="SAM" id="Coils"/>
    </source>
</evidence>
<dbReference type="NCBIfam" id="TIGR00928">
    <property type="entry name" value="purB"/>
    <property type="match status" value="1"/>
</dbReference>
<dbReference type="SMART" id="SM00998">
    <property type="entry name" value="ADSL_C"/>
    <property type="match status" value="1"/>
</dbReference>
<accession>A0A3A4QRB1</accession>
<evidence type="ECO:0000256" key="3">
    <source>
        <dbReference type="ARBA" id="ARBA00008273"/>
    </source>
</evidence>
<dbReference type="GO" id="GO:0070626">
    <property type="term" value="F:(S)-2-(5-amino-1-(5-phospho-D-ribosyl)imidazole-4-carboxamido) succinate lyase (fumarate-forming) activity"/>
    <property type="evidence" value="ECO:0007669"/>
    <property type="project" value="TreeGrafter"/>
</dbReference>
<evidence type="ECO:0000259" key="14">
    <source>
        <dbReference type="SMART" id="SM00998"/>
    </source>
</evidence>
<dbReference type="GO" id="GO:0006189">
    <property type="term" value="P:'de novo' IMP biosynthetic process"/>
    <property type="evidence" value="ECO:0007669"/>
    <property type="project" value="UniProtKB-UniPathway"/>
</dbReference>
<dbReference type="GO" id="GO:0004018">
    <property type="term" value="F:N6-(1,2-dicarboxyethyl)AMP AMP-lyase (fumarate-forming) activity"/>
    <property type="evidence" value="ECO:0007669"/>
    <property type="project" value="UniProtKB-UniRule"/>
</dbReference>
<dbReference type="UniPathway" id="UPA00074">
    <property type="reaction ID" value="UER00132"/>
</dbReference>
<comment type="similarity">
    <text evidence="3 12">Belongs to the lyase 1 family. Adenylosuccinate lyase subfamily.</text>
</comment>
<evidence type="ECO:0000256" key="1">
    <source>
        <dbReference type="ARBA" id="ARBA00004706"/>
    </source>
</evidence>
<evidence type="ECO:0000256" key="4">
    <source>
        <dbReference type="ARBA" id="ARBA00012339"/>
    </source>
</evidence>
<dbReference type="Proteomes" id="UP000266426">
    <property type="component" value="Unassembled WGS sequence"/>
</dbReference>
<feature type="coiled-coil region" evidence="13">
    <location>
        <begin position="226"/>
        <end position="253"/>
    </location>
</feature>
<dbReference type="EMBL" id="QZJZ01000093">
    <property type="protein sequence ID" value="RJP56575.1"/>
    <property type="molecule type" value="Genomic_DNA"/>
</dbReference>
<dbReference type="InterPro" id="IPR022761">
    <property type="entry name" value="Fumarate_lyase_N"/>
</dbReference>
<dbReference type="Pfam" id="PF00206">
    <property type="entry name" value="Lyase_1"/>
    <property type="match status" value="1"/>
</dbReference>
<dbReference type="PANTHER" id="PTHR43172:SF1">
    <property type="entry name" value="ADENYLOSUCCINATE LYASE"/>
    <property type="match status" value="1"/>
</dbReference>
<dbReference type="InterPro" id="IPR004769">
    <property type="entry name" value="Pur_lyase"/>
</dbReference>
<evidence type="ECO:0000256" key="8">
    <source>
        <dbReference type="ARBA" id="ARBA00024477"/>
    </source>
</evidence>
<name>A0A3A4QRB1_9BACT</name>
<reference evidence="15 16" key="1">
    <citation type="journal article" date="2017" name="ISME J.">
        <title>Energy and carbon metabolisms in a deep terrestrial subsurface fluid microbial community.</title>
        <authorList>
            <person name="Momper L."/>
            <person name="Jungbluth S.P."/>
            <person name="Lee M.D."/>
            <person name="Amend J.P."/>
        </authorList>
    </citation>
    <scope>NUCLEOTIDE SEQUENCE [LARGE SCALE GENOMIC DNA]</scope>
    <source>
        <strain evidence="15">SURF_26</strain>
    </source>
</reference>
<dbReference type="AlphaFoldDB" id="A0A3A4QRB1"/>
<evidence type="ECO:0000256" key="6">
    <source>
        <dbReference type="ARBA" id="ARBA00022755"/>
    </source>
</evidence>
<dbReference type="InterPro" id="IPR024083">
    <property type="entry name" value="Fumarase/histidase_N"/>
</dbReference>
<dbReference type="UniPathway" id="UPA00075">
    <property type="reaction ID" value="UER00336"/>
</dbReference>
<evidence type="ECO:0000256" key="9">
    <source>
        <dbReference type="ARBA" id="ARBA00030717"/>
    </source>
</evidence>
<keyword evidence="13" id="KW-0175">Coiled coil</keyword>
<dbReference type="PRINTS" id="PR00149">
    <property type="entry name" value="FUMRATELYASE"/>
</dbReference>
<evidence type="ECO:0000313" key="15">
    <source>
        <dbReference type="EMBL" id="RJP56575.1"/>
    </source>
</evidence>
<evidence type="ECO:0000256" key="11">
    <source>
        <dbReference type="NCBIfam" id="TIGR00928"/>
    </source>
</evidence>
<protein>
    <recommendedName>
        <fullName evidence="5 11">Adenylosuccinate lyase</fullName>
        <shortName evidence="12">ASL</shortName>
        <ecNumber evidence="4 11">4.3.2.2</ecNumber>
    </recommendedName>
    <alternativeName>
        <fullName evidence="9 12">Adenylosuccinase</fullName>
    </alternativeName>
</protein>
<keyword evidence="7 12" id="KW-0456">Lyase</keyword>
<dbReference type="CDD" id="cd01360">
    <property type="entry name" value="Adenylsuccinate_lyase_1"/>
    <property type="match status" value="1"/>
</dbReference>
<dbReference type="SUPFAM" id="SSF48557">
    <property type="entry name" value="L-aspartase-like"/>
    <property type="match status" value="1"/>
</dbReference>
<feature type="domain" description="Adenylosuccinate lyase C-terminal" evidence="14">
    <location>
        <begin position="349"/>
        <end position="429"/>
    </location>
</feature>